<evidence type="ECO:0000256" key="1">
    <source>
        <dbReference type="SAM" id="MobiDB-lite"/>
    </source>
</evidence>
<evidence type="ECO:0000313" key="4">
    <source>
        <dbReference type="Proteomes" id="UP000002748"/>
    </source>
</evidence>
<evidence type="ECO:0000256" key="2">
    <source>
        <dbReference type="SAM" id="Phobius"/>
    </source>
</evidence>
<feature type="compositionally biased region" description="Polar residues" evidence="1">
    <location>
        <begin position="112"/>
        <end position="121"/>
    </location>
</feature>
<keyword evidence="2" id="KW-0472">Membrane</keyword>
<accession>J4UBG6</accession>
<organism evidence="3 4">
    <name type="scientific">Trichosporon asahii var. asahii (strain ATCC 90039 / CBS 2479 / JCM 2466 / KCTC 7840 / NBRC 103889/ NCYC 2677 / UAMH 7654)</name>
    <name type="common">Yeast</name>
    <dbReference type="NCBI Taxonomy" id="1186058"/>
    <lineage>
        <taxon>Eukaryota</taxon>
        <taxon>Fungi</taxon>
        <taxon>Dikarya</taxon>
        <taxon>Basidiomycota</taxon>
        <taxon>Agaricomycotina</taxon>
        <taxon>Tremellomycetes</taxon>
        <taxon>Trichosporonales</taxon>
        <taxon>Trichosporonaceae</taxon>
        <taxon>Trichosporon</taxon>
    </lineage>
</organism>
<feature type="compositionally biased region" description="Low complexity" evidence="1">
    <location>
        <begin position="314"/>
        <end position="328"/>
    </location>
</feature>
<feature type="region of interest" description="Disordered" evidence="1">
    <location>
        <begin position="451"/>
        <end position="515"/>
    </location>
</feature>
<feature type="compositionally biased region" description="Low complexity" evidence="1">
    <location>
        <begin position="96"/>
        <end position="111"/>
    </location>
</feature>
<evidence type="ECO:0000313" key="3">
    <source>
        <dbReference type="EMBL" id="EJT48200.1"/>
    </source>
</evidence>
<dbReference type="KEGG" id="tasa:A1Q1_02766"/>
<dbReference type="EMBL" id="ALBS01000210">
    <property type="protein sequence ID" value="EJT48200.1"/>
    <property type="molecule type" value="Genomic_DNA"/>
</dbReference>
<keyword evidence="2" id="KW-1133">Transmembrane helix</keyword>
<feature type="transmembrane region" description="Helical" evidence="2">
    <location>
        <begin position="46"/>
        <end position="69"/>
    </location>
</feature>
<keyword evidence="2" id="KW-0812">Transmembrane</keyword>
<protein>
    <submittedName>
        <fullName evidence="3">Uncharacterized protein</fullName>
    </submittedName>
</protein>
<comment type="caution">
    <text evidence="3">The sequence shown here is derived from an EMBL/GenBank/DDBJ whole genome shotgun (WGS) entry which is preliminary data.</text>
</comment>
<gene>
    <name evidence="3" type="ORF">A1Q1_02766</name>
</gene>
<feature type="region of interest" description="Disordered" evidence="1">
    <location>
        <begin position="78"/>
        <end position="146"/>
    </location>
</feature>
<sequence length="515" mass="54004">MATVAPTPTLARVERDSIVTVLQTIPAETPTGAAANKKEGLPVAPIVGGLVGGIVGGLLVAGLVVWFISKRKKRKEAARKAYMKRQARLRQSKLGSKTPSSGHSATSSLSSHQRLTITPTPSEKLIDFSQPAPAPNRPRAPSATYSSPKIYDRFMSEKGYGYEPKPLDYVDAGGEYLVQEAYESETPAADASPRQFASNNPFNTSPTRATPSAMSQVSNQSFYTAGSRRSSSGSSGSSAGRISFTGSLQSPSVHSAGVKAAVQRSPPTAFSATVPPGSSAPSGHQRRPSKIKRKEPPQLLPPLDLSAQLPQAEAVANPPADPAKAAAQAKRKSRVAERSAAADKAAAKAATPLHVRSKPARPSPLAKAQQDLDENPFNRPGPSPQSSISSQSMLSIAPSFESGTTSGYSPSVAAAANDAASVGGTYGIALGSPTHDKLDFSAQQEAAIRQAQAAMEGYDSDSARNDRTNSGQYHYDPFAEYHKPTANGGAAPHNETVESLVEERQGAGRKLSKWI</sequence>
<dbReference type="VEuPathDB" id="FungiDB:A1Q1_02766"/>
<feature type="compositionally biased region" description="Low complexity" evidence="1">
    <location>
        <begin position="225"/>
        <end position="241"/>
    </location>
</feature>
<feature type="compositionally biased region" description="Polar residues" evidence="1">
    <location>
        <begin position="244"/>
        <end position="253"/>
    </location>
</feature>
<feature type="compositionally biased region" description="Basic residues" evidence="1">
    <location>
        <begin position="284"/>
        <end position="293"/>
    </location>
</feature>
<feature type="compositionally biased region" description="Polar residues" evidence="1">
    <location>
        <begin position="195"/>
        <end position="224"/>
    </location>
</feature>
<dbReference type="GeneID" id="25986279"/>
<dbReference type="Proteomes" id="UP000002748">
    <property type="component" value="Unassembled WGS sequence"/>
</dbReference>
<proteinExistence type="predicted"/>
<name>J4UBG6_TRIAS</name>
<reference evidence="3 4" key="1">
    <citation type="journal article" date="2012" name="Eukaryot. Cell">
        <title>Draft genome sequence of CBS 2479, the standard type strain of Trichosporon asahii.</title>
        <authorList>
            <person name="Yang R.Y."/>
            <person name="Li H.T."/>
            <person name="Zhu H."/>
            <person name="Zhou G.P."/>
            <person name="Wang M."/>
            <person name="Wang L."/>
        </authorList>
    </citation>
    <scope>NUCLEOTIDE SEQUENCE [LARGE SCALE GENOMIC DNA]</scope>
    <source>
        <strain evidence="4">ATCC 90039 / CBS 2479 / JCM 2466 / KCTC 7840 / NCYC 2677 / UAMH 7654</strain>
    </source>
</reference>
<dbReference type="RefSeq" id="XP_014179470.1">
    <property type="nucleotide sequence ID" value="XM_014323995.1"/>
</dbReference>
<dbReference type="AlphaFoldDB" id="J4UBG6"/>
<feature type="region of interest" description="Disordered" evidence="1">
    <location>
        <begin position="184"/>
        <end position="392"/>
    </location>
</feature>
<feature type="compositionally biased region" description="Basic residues" evidence="1">
    <location>
        <begin position="78"/>
        <end position="91"/>
    </location>
</feature>
<dbReference type="HOGENOM" id="CLU_529123_0_0_1"/>